<evidence type="ECO:0000256" key="2">
    <source>
        <dbReference type="SAM" id="Phobius"/>
    </source>
</evidence>
<keyword evidence="5" id="KW-1185">Reference proteome</keyword>
<accession>A0A1L7D4A8</accession>
<dbReference type="KEGG" id="cpho:CPHO_08080"/>
<evidence type="ECO:0000256" key="1">
    <source>
        <dbReference type="SAM" id="MobiDB-lite"/>
    </source>
</evidence>
<name>A0A1L7D4A8_9CORY</name>
<feature type="chain" id="PRO_5012815050" description="Porin" evidence="3">
    <location>
        <begin position="23"/>
        <end position="91"/>
    </location>
</feature>
<evidence type="ECO:0000313" key="4">
    <source>
        <dbReference type="EMBL" id="APT92851.1"/>
    </source>
</evidence>
<evidence type="ECO:0000256" key="3">
    <source>
        <dbReference type="SAM" id="SignalP"/>
    </source>
</evidence>
<feature type="transmembrane region" description="Helical" evidence="2">
    <location>
        <begin position="52"/>
        <end position="72"/>
    </location>
</feature>
<feature type="signal peptide" evidence="3">
    <location>
        <begin position="1"/>
        <end position="22"/>
    </location>
</feature>
<keyword evidence="2" id="KW-1133">Transmembrane helix</keyword>
<keyword evidence="3" id="KW-0732">Signal</keyword>
<dbReference type="RefSeq" id="WP_075734783.1">
    <property type="nucleotide sequence ID" value="NZ_CP009249.1"/>
</dbReference>
<keyword evidence="2" id="KW-0472">Membrane</keyword>
<organism evidence="4 5">
    <name type="scientific">Corynebacterium phocae</name>
    <dbReference type="NCBI Taxonomy" id="161895"/>
    <lineage>
        <taxon>Bacteria</taxon>
        <taxon>Bacillati</taxon>
        <taxon>Actinomycetota</taxon>
        <taxon>Actinomycetes</taxon>
        <taxon>Mycobacteriales</taxon>
        <taxon>Corynebacteriaceae</taxon>
        <taxon>Corynebacterium</taxon>
    </lineage>
</organism>
<proteinExistence type="predicted"/>
<dbReference type="EMBL" id="CP009249">
    <property type="protein sequence ID" value="APT92851.1"/>
    <property type="molecule type" value="Genomic_DNA"/>
</dbReference>
<evidence type="ECO:0008006" key="6">
    <source>
        <dbReference type="Google" id="ProtNLM"/>
    </source>
</evidence>
<sequence>MQKIITGLVALSLAAGSTTAYAQENSPSAEQLSASQESGAQSSEKSIAPEDLTILLSVLGGVAGFVILANLVSNAINTGMYSTIFSRSSNF</sequence>
<evidence type="ECO:0000313" key="5">
    <source>
        <dbReference type="Proteomes" id="UP000185491"/>
    </source>
</evidence>
<dbReference type="AlphaFoldDB" id="A0A1L7D4A8"/>
<keyword evidence="2" id="KW-0812">Transmembrane</keyword>
<feature type="region of interest" description="Disordered" evidence="1">
    <location>
        <begin position="25"/>
        <end position="44"/>
    </location>
</feature>
<protein>
    <recommendedName>
        <fullName evidence="6">Porin</fullName>
    </recommendedName>
</protein>
<feature type="compositionally biased region" description="Low complexity" evidence="1">
    <location>
        <begin position="26"/>
        <end position="44"/>
    </location>
</feature>
<gene>
    <name evidence="4" type="ORF">CPHO_08080</name>
</gene>
<reference evidence="4 5" key="1">
    <citation type="submission" date="2014-08" db="EMBL/GenBank/DDBJ databases">
        <title>Complete genome sequence of Corynebacterium phocae M408/89/1(T)(=DSM 44612(T)), isolated from the common seal (Phoca vitulina).</title>
        <authorList>
            <person name="Ruckert C."/>
            <person name="Albersmeier A."/>
            <person name="Winkler A."/>
            <person name="Kalinowski J."/>
        </authorList>
    </citation>
    <scope>NUCLEOTIDE SEQUENCE [LARGE SCALE GENOMIC DNA]</scope>
    <source>
        <strain evidence="4 5">M408/89/1</strain>
    </source>
</reference>
<dbReference type="Proteomes" id="UP000185491">
    <property type="component" value="Chromosome"/>
</dbReference>
<dbReference type="STRING" id="161895.CPHO_08080"/>